<protein>
    <recommendedName>
        <fullName evidence="3 11">Cutinase</fullName>
        <ecNumber evidence="3 11">3.1.1.74</ecNumber>
    </recommendedName>
</protein>
<feature type="chain" id="PRO_5015374952" description="Cutinase" evidence="11">
    <location>
        <begin position="23"/>
        <end position="277"/>
    </location>
</feature>
<dbReference type="OrthoDB" id="2975078at2759"/>
<sequence length="277" mass="29180">MKSFTTTATLLLFPLLALRACASPITTAVPTIASTTTTSTTALLPRLSVNSILALISELFPASIALSASATLIEAEDTLLADALGYTTTYNQLTSSGATCGDVTLIFARGTDEPGNVGALVGPEFYAALQTAVGAATTVRFQGVNDYAASVTEYLEGGSTEGATNMASLVTQAFSQCPDTQVVMSGYSQGAQVVHLAAAALPAATMEKVSAVVTFGDPGMFFFFFFFCSSFLLFHTWDGDHKVENTPNQPPDQLTGYYLCSRSPKENHRQRHGSGQH</sequence>
<keyword evidence="6 11" id="KW-0732">Signal</keyword>
<dbReference type="Gene3D" id="3.40.50.1820">
    <property type="entry name" value="alpha/beta hydrolase"/>
    <property type="match status" value="1"/>
</dbReference>
<dbReference type="GO" id="GO:0005576">
    <property type="term" value="C:extracellular region"/>
    <property type="evidence" value="ECO:0007669"/>
    <property type="project" value="UniProtKB-SubCell"/>
</dbReference>
<evidence type="ECO:0000256" key="10">
    <source>
        <dbReference type="PIRSR" id="PIRSR611150-2"/>
    </source>
</evidence>
<dbReference type="InParanoid" id="A0A2T2ZRM5"/>
<evidence type="ECO:0000256" key="7">
    <source>
        <dbReference type="ARBA" id="ARBA00022801"/>
    </source>
</evidence>
<organism evidence="13 14">
    <name type="scientific">Coniella lustricola</name>
    <dbReference type="NCBI Taxonomy" id="2025994"/>
    <lineage>
        <taxon>Eukaryota</taxon>
        <taxon>Fungi</taxon>
        <taxon>Dikarya</taxon>
        <taxon>Ascomycota</taxon>
        <taxon>Pezizomycotina</taxon>
        <taxon>Sordariomycetes</taxon>
        <taxon>Sordariomycetidae</taxon>
        <taxon>Diaporthales</taxon>
        <taxon>Schizoparmaceae</taxon>
        <taxon>Coniella</taxon>
    </lineage>
</organism>
<dbReference type="EC" id="3.1.1.74" evidence="3 11"/>
<dbReference type="SMART" id="SM01110">
    <property type="entry name" value="Cutinase"/>
    <property type="match status" value="1"/>
</dbReference>
<gene>
    <name evidence="13" type="ORF">BD289DRAFT_448967</name>
</gene>
<reference evidence="13 14" key="1">
    <citation type="journal article" date="2018" name="Mycol. Prog.">
        <title>Coniella lustricola, a new species from submerged detritus.</title>
        <authorList>
            <person name="Raudabaugh D.B."/>
            <person name="Iturriaga T."/>
            <person name="Carver A."/>
            <person name="Mondo S."/>
            <person name="Pangilinan J."/>
            <person name="Lipzen A."/>
            <person name="He G."/>
            <person name="Amirebrahimi M."/>
            <person name="Grigoriev I.V."/>
            <person name="Miller A.N."/>
        </authorList>
    </citation>
    <scope>NUCLEOTIDE SEQUENCE [LARGE SCALE GENOMIC DNA]</scope>
    <source>
        <strain evidence="13 14">B22-T-1</strain>
    </source>
</reference>
<dbReference type="AlphaFoldDB" id="A0A2T2ZRM5"/>
<keyword evidence="12" id="KW-0472">Membrane</keyword>
<dbReference type="PROSITE" id="PS00155">
    <property type="entry name" value="CUTINASE_1"/>
    <property type="match status" value="1"/>
</dbReference>
<dbReference type="SUPFAM" id="SSF53474">
    <property type="entry name" value="alpha/beta-Hydrolases"/>
    <property type="match status" value="1"/>
</dbReference>
<evidence type="ECO:0000256" key="12">
    <source>
        <dbReference type="SAM" id="Phobius"/>
    </source>
</evidence>
<evidence type="ECO:0000256" key="3">
    <source>
        <dbReference type="ARBA" id="ARBA00013095"/>
    </source>
</evidence>
<keyword evidence="4 11" id="KW-0719">Serine esterase</keyword>
<comment type="similarity">
    <text evidence="2 11">Belongs to the cutinase family.</text>
</comment>
<evidence type="ECO:0000256" key="5">
    <source>
        <dbReference type="ARBA" id="ARBA00022525"/>
    </source>
</evidence>
<evidence type="ECO:0000256" key="6">
    <source>
        <dbReference type="ARBA" id="ARBA00022729"/>
    </source>
</evidence>
<evidence type="ECO:0000256" key="4">
    <source>
        <dbReference type="ARBA" id="ARBA00022487"/>
    </source>
</evidence>
<comment type="catalytic activity">
    <reaction evidence="9 11">
        <text>cutin + H2O = cutin monomers.</text>
        <dbReference type="EC" id="3.1.1.74"/>
    </reaction>
</comment>
<feature type="disulfide bond" evidence="10">
    <location>
        <begin position="100"/>
        <end position="177"/>
    </location>
</feature>
<dbReference type="Pfam" id="PF01083">
    <property type="entry name" value="Cutinase"/>
    <property type="match status" value="1"/>
</dbReference>
<dbReference type="GO" id="GO:0050525">
    <property type="term" value="F:cutinase activity"/>
    <property type="evidence" value="ECO:0007669"/>
    <property type="project" value="UniProtKB-UniRule"/>
</dbReference>
<comment type="function">
    <text evidence="11">Catalyzes the hydrolysis of complex carboxylic polyesters found in the cell wall of plants. Degrades cutin, a macromolecule that forms the structure of the plant cuticle.</text>
</comment>
<evidence type="ECO:0000256" key="8">
    <source>
        <dbReference type="ARBA" id="ARBA00023157"/>
    </source>
</evidence>
<proteinExistence type="inferred from homology"/>
<keyword evidence="5 11" id="KW-0964">Secreted</keyword>
<keyword evidence="12" id="KW-1133">Transmembrane helix</keyword>
<dbReference type="InterPro" id="IPR043580">
    <property type="entry name" value="CUTINASE_1"/>
</dbReference>
<dbReference type="EMBL" id="KZ678970">
    <property type="protein sequence ID" value="PSR73534.1"/>
    <property type="molecule type" value="Genomic_DNA"/>
</dbReference>
<dbReference type="PANTHER" id="PTHR48250:SF1">
    <property type="entry name" value="CUTINASE"/>
    <property type="match status" value="1"/>
</dbReference>
<feature type="transmembrane region" description="Helical" evidence="12">
    <location>
        <begin position="219"/>
        <end position="237"/>
    </location>
</feature>
<accession>A0A2T2ZRM5</accession>
<keyword evidence="12" id="KW-0812">Transmembrane</keyword>
<dbReference type="InterPro" id="IPR029058">
    <property type="entry name" value="AB_hydrolase_fold"/>
</dbReference>
<dbReference type="Proteomes" id="UP000241462">
    <property type="component" value="Unassembled WGS sequence"/>
</dbReference>
<dbReference type="PANTHER" id="PTHR48250">
    <property type="entry name" value="CUTINASE 2-RELATED"/>
    <property type="match status" value="1"/>
</dbReference>
<keyword evidence="7 11" id="KW-0378">Hydrolase</keyword>
<keyword evidence="14" id="KW-1185">Reference proteome</keyword>
<evidence type="ECO:0000256" key="1">
    <source>
        <dbReference type="ARBA" id="ARBA00004613"/>
    </source>
</evidence>
<evidence type="ECO:0000256" key="9">
    <source>
        <dbReference type="ARBA" id="ARBA00034045"/>
    </source>
</evidence>
<evidence type="ECO:0000256" key="2">
    <source>
        <dbReference type="ARBA" id="ARBA00007534"/>
    </source>
</evidence>
<name>A0A2T2ZRM5_9PEZI</name>
<dbReference type="InterPro" id="IPR011150">
    <property type="entry name" value="Cutinase_monf"/>
</dbReference>
<evidence type="ECO:0000313" key="14">
    <source>
        <dbReference type="Proteomes" id="UP000241462"/>
    </source>
</evidence>
<dbReference type="STRING" id="2025994.A0A2T2ZRM5"/>
<dbReference type="InterPro" id="IPR000675">
    <property type="entry name" value="Cutinase/axe"/>
</dbReference>
<feature type="signal peptide" evidence="11">
    <location>
        <begin position="1"/>
        <end position="22"/>
    </location>
</feature>
<comment type="subcellular location">
    <subcellularLocation>
        <location evidence="1 11">Secreted</location>
    </subcellularLocation>
</comment>
<keyword evidence="8 10" id="KW-1015">Disulfide bond</keyword>
<evidence type="ECO:0000313" key="13">
    <source>
        <dbReference type="EMBL" id="PSR73534.1"/>
    </source>
</evidence>
<evidence type="ECO:0000256" key="11">
    <source>
        <dbReference type="RuleBase" id="RU361263"/>
    </source>
</evidence>
<dbReference type="GO" id="GO:0016052">
    <property type="term" value="P:carbohydrate catabolic process"/>
    <property type="evidence" value="ECO:0007669"/>
    <property type="project" value="TreeGrafter"/>
</dbReference>